<dbReference type="PANTHER" id="PTHR35864:SF1">
    <property type="entry name" value="ZINC METALLOPROTEASE YWHC-RELATED"/>
    <property type="match status" value="1"/>
</dbReference>
<keyword evidence="7" id="KW-0479">Metal-binding</keyword>
<dbReference type="Proteomes" id="UP000095546">
    <property type="component" value="Unassembled WGS sequence"/>
</dbReference>
<dbReference type="GO" id="GO:0006508">
    <property type="term" value="P:proteolysis"/>
    <property type="evidence" value="ECO:0007669"/>
    <property type="project" value="UniProtKB-KW"/>
</dbReference>
<gene>
    <name evidence="15" type="ORF">ERS852385_00619</name>
</gene>
<keyword evidence="11" id="KW-0482">Metalloprotease</keyword>
<keyword evidence="12 13" id="KW-0472">Membrane</keyword>
<name>A0A173XGC2_9FIRM</name>
<dbReference type="InterPro" id="IPR044537">
    <property type="entry name" value="Rip2-like"/>
</dbReference>
<dbReference type="RefSeq" id="WP_055160547.1">
    <property type="nucleotide sequence ID" value="NZ_CABIWZ010000002.1"/>
</dbReference>
<evidence type="ECO:0000256" key="5">
    <source>
        <dbReference type="ARBA" id="ARBA00022670"/>
    </source>
</evidence>
<dbReference type="PANTHER" id="PTHR35864">
    <property type="entry name" value="ZINC METALLOPROTEASE MJ0611-RELATED"/>
    <property type="match status" value="1"/>
</dbReference>
<evidence type="ECO:0000256" key="1">
    <source>
        <dbReference type="ARBA" id="ARBA00001947"/>
    </source>
</evidence>
<evidence type="ECO:0000256" key="4">
    <source>
        <dbReference type="ARBA" id="ARBA00022475"/>
    </source>
</evidence>
<keyword evidence="9" id="KW-0862">Zinc</keyword>
<comment type="subcellular location">
    <subcellularLocation>
        <location evidence="2">Cell membrane</location>
        <topology evidence="2">Multi-pass membrane protein</topology>
    </subcellularLocation>
</comment>
<feature type="transmembrane region" description="Helical" evidence="13">
    <location>
        <begin position="123"/>
        <end position="142"/>
    </location>
</feature>
<feature type="transmembrane region" description="Helical" evidence="13">
    <location>
        <begin position="47"/>
        <end position="68"/>
    </location>
</feature>
<evidence type="ECO:0000259" key="14">
    <source>
        <dbReference type="Pfam" id="PF02163"/>
    </source>
</evidence>
<evidence type="ECO:0000256" key="11">
    <source>
        <dbReference type="ARBA" id="ARBA00023049"/>
    </source>
</evidence>
<dbReference type="Pfam" id="PF02163">
    <property type="entry name" value="Peptidase_M50"/>
    <property type="match status" value="1"/>
</dbReference>
<feature type="domain" description="Peptidase M50" evidence="14">
    <location>
        <begin position="120"/>
        <end position="181"/>
    </location>
</feature>
<comment type="cofactor">
    <cofactor evidence="1">
        <name>Zn(2+)</name>
        <dbReference type="ChEBI" id="CHEBI:29105"/>
    </cofactor>
</comment>
<sequence length="208" mass="23503">MFDFNPLDLIAGIPGLIIAMVIHEYAHARVAVALGDRTPMLMGRLTLNPAAHIDPVGLIMLFLVRFGWAKPVIIDPRNFRKPRRDDILVSLAGPAANLVTAFLALVALLVLKSTMGHLSFGVYQVFQLIIIYNINFAIFNLIPLPPLDGSHVLMQLLPPRMAYRYARLERYSFLILIALIMTPVLSMIFIPLQRLIWQIFVLLLMPFF</sequence>
<dbReference type="STRING" id="187979.ERS852385_00619"/>
<evidence type="ECO:0000256" key="12">
    <source>
        <dbReference type="ARBA" id="ARBA00023136"/>
    </source>
</evidence>
<evidence type="ECO:0000256" key="10">
    <source>
        <dbReference type="ARBA" id="ARBA00022989"/>
    </source>
</evidence>
<proteinExistence type="inferred from homology"/>
<dbReference type="GO" id="GO:0008237">
    <property type="term" value="F:metallopeptidase activity"/>
    <property type="evidence" value="ECO:0007669"/>
    <property type="project" value="UniProtKB-KW"/>
</dbReference>
<evidence type="ECO:0000256" key="6">
    <source>
        <dbReference type="ARBA" id="ARBA00022692"/>
    </source>
</evidence>
<feature type="transmembrane region" description="Helical" evidence="13">
    <location>
        <begin position="88"/>
        <end position="111"/>
    </location>
</feature>
<dbReference type="GO" id="GO:0046872">
    <property type="term" value="F:metal ion binding"/>
    <property type="evidence" value="ECO:0007669"/>
    <property type="project" value="UniProtKB-KW"/>
</dbReference>
<dbReference type="CDD" id="cd06158">
    <property type="entry name" value="S2P-M50_like_1"/>
    <property type="match status" value="1"/>
</dbReference>
<organism evidence="15 16">
    <name type="scientific">Mitsuokella jalaludinii</name>
    <dbReference type="NCBI Taxonomy" id="187979"/>
    <lineage>
        <taxon>Bacteria</taxon>
        <taxon>Bacillati</taxon>
        <taxon>Bacillota</taxon>
        <taxon>Negativicutes</taxon>
        <taxon>Selenomonadales</taxon>
        <taxon>Selenomonadaceae</taxon>
        <taxon>Mitsuokella</taxon>
    </lineage>
</organism>
<reference evidence="15 16" key="1">
    <citation type="submission" date="2015-09" db="EMBL/GenBank/DDBJ databases">
        <authorList>
            <consortium name="Pathogen Informatics"/>
        </authorList>
    </citation>
    <scope>NUCLEOTIDE SEQUENCE [LARGE SCALE GENOMIC DNA]</scope>
    <source>
        <strain evidence="15 16">2789STDY5608828</strain>
    </source>
</reference>
<evidence type="ECO:0000256" key="2">
    <source>
        <dbReference type="ARBA" id="ARBA00004651"/>
    </source>
</evidence>
<dbReference type="OrthoDB" id="9800627at2"/>
<dbReference type="GO" id="GO:0005886">
    <property type="term" value="C:plasma membrane"/>
    <property type="evidence" value="ECO:0007669"/>
    <property type="project" value="UniProtKB-SubCell"/>
</dbReference>
<feature type="transmembrane region" description="Helical" evidence="13">
    <location>
        <begin position="6"/>
        <end position="26"/>
    </location>
</feature>
<dbReference type="EMBL" id="CYYU01000002">
    <property type="protein sequence ID" value="CUN50724.1"/>
    <property type="molecule type" value="Genomic_DNA"/>
</dbReference>
<comment type="similarity">
    <text evidence="3">Belongs to the peptidase M50B family.</text>
</comment>
<protein>
    <submittedName>
        <fullName evidence="15">Zn-dependent proteases</fullName>
    </submittedName>
</protein>
<evidence type="ECO:0000313" key="16">
    <source>
        <dbReference type="Proteomes" id="UP000095546"/>
    </source>
</evidence>
<keyword evidence="5 15" id="KW-0645">Protease</keyword>
<evidence type="ECO:0000313" key="15">
    <source>
        <dbReference type="EMBL" id="CUN50724.1"/>
    </source>
</evidence>
<evidence type="ECO:0000256" key="13">
    <source>
        <dbReference type="SAM" id="Phobius"/>
    </source>
</evidence>
<dbReference type="eggNOG" id="COG1994">
    <property type="taxonomic scope" value="Bacteria"/>
</dbReference>
<dbReference type="InterPro" id="IPR052348">
    <property type="entry name" value="Metallopeptidase_M50B"/>
</dbReference>
<evidence type="ECO:0000256" key="3">
    <source>
        <dbReference type="ARBA" id="ARBA00007931"/>
    </source>
</evidence>
<keyword evidence="16" id="KW-1185">Reference proteome</keyword>
<keyword evidence="4" id="KW-1003">Cell membrane</keyword>
<evidence type="ECO:0000256" key="9">
    <source>
        <dbReference type="ARBA" id="ARBA00022833"/>
    </source>
</evidence>
<evidence type="ECO:0000256" key="8">
    <source>
        <dbReference type="ARBA" id="ARBA00022801"/>
    </source>
</evidence>
<feature type="transmembrane region" description="Helical" evidence="13">
    <location>
        <begin position="171"/>
        <end position="192"/>
    </location>
</feature>
<keyword evidence="6 13" id="KW-0812">Transmembrane</keyword>
<keyword evidence="10 13" id="KW-1133">Transmembrane helix</keyword>
<keyword evidence="8" id="KW-0378">Hydrolase</keyword>
<dbReference type="InterPro" id="IPR008915">
    <property type="entry name" value="Peptidase_M50"/>
</dbReference>
<accession>A0A173XGC2</accession>
<evidence type="ECO:0000256" key="7">
    <source>
        <dbReference type="ARBA" id="ARBA00022723"/>
    </source>
</evidence>
<dbReference type="AlphaFoldDB" id="A0A173XGC2"/>